<keyword evidence="6" id="KW-0479">Metal-binding</keyword>
<feature type="coiled-coil region" evidence="13">
    <location>
        <begin position="1079"/>
        <end position="1147"/>
    </location>
</feature>
<dbReference type="InterPro" id="IPR014721">
    <property type="entry name" value="Ribsml_uS5_D2-typ_fold_subgr"/>
</dbReference>
<dbReference type="Gene3D" id="3.40.50.670">
    <property type="match status" value="1"/>
</dbReference>
<dbReference type="GO" id="GO:0006265">
    <property type="term" value="P:DNA topological change"/>
    <property type="evidence" value="ECO:0007669"/>
    <property type="project" value="InterPro"/>
</dbReference>
<dbReference type="SMART" id="SM00434">
    <property type="entry name" value="TOP4c"/>
    <property type="match status" value="1"/>
</dbReference>
<dbReference type="GO" id="GO:0003677">
    <property type="term" value="F:DNA binding"/>
    <property type="evidence" value="ECO:0007669"/>
    <property type="project" value="UniProtKB-KW"/>
</dbReference>
<evidence type="ECO:0000256" key="2">
    <source>
        <dbReference type="ARBA" id="ARBA00001913"/>
    </source>
</evidence>
<comment type="cofactor">
    <cofactor evidence="2">
        <name>Ca(2+)</name>
        <dbReference type="ChEBI" id="CHEBI:29108"/>
    </cofactor>
</comment>
<dbReference type="InterPro" id="IPR013757">
    <property type="entry name" value="Topo_IIA_A_a_sf"/>
</dbReference>
<feature type="domain" description="Topo IIA-type catalytic" evidence="14">
    <location>
        <begin position="680"/>
        <end position="1116"/>
    </location>
</feature>
<accession>A0A6C0H2X4</accession>
<evidence type="ECO:0000256" key="3">
    <source>
        <dbReference type="ARBA" id="ARBA00001946"/>
    </source>
</evidence>
<dbReference type="SUPFAM" id="SSF54211">
    <property type="entry name" value="Ribosomal protein S5 domain 2-like"/>
    <property type="match status" value="1"/>
</dbReference>
<evidence type="ECO:0000256" key="10">
    <source>
        <dbReference type="ARBA" id="ARBA00023029"/>
    </source>
</evidence>
<dbReference type="InterPro" id="IPR013759">
    <property type="entry name" value="Topo_IIA_B_C"/>
</dbReference>
<dbReference type="InterPro" id="IPR020568">
    <property type="entry name" value="Ribosomal_Su5_D2-typ_SF"/>
</dbReference>
<proteinExistence type="inferred from homology"/>
<dbReference type="GO" id="GO:0005524">
    <property type="term" value="F:ATP binding"/>
    <property type="evidence" value="ECO:0007669"/>
    <property type="project" value="UniProtKB-KW"/>
</dbReference>
<keyword evidence="8" id="KW-0067">ATP-binding</keyword>
<keyword evidence="13" id="KW-0175">Coiled coil</keyword>
<dbReference type="InterPro" id="IPR050634">
    <property type="entry name" value="DNA_Topoisomerase_II"/>
</dbReference>
<dbReference type="InterPro" id="IPR001241">
    <property type="entry name" value="Topo_IIA"/>
</dbReference>
<dbReference type="EMBL" id="MN739859">
    <property type="protein sequence ID" value="QHT74902.1"/>
    <property type="molecule type" value="Genomic_DNA"/>
</dbReference>
<dbReference type="InterPro" id="IPR002205">
    <property type="entry name" value="Topo_IIA_dom_A"/>
</dbReference>
<dbReference type="GO" id="GO:0000819">
    <property type="term" value="P:sister chromatid segregation"/>
    <property type="evidence" value="ECO:0007669"/>
    <property type="project" value="TreeGrafter"/>
</dbReference>
<dbReference type="PANTHER" id="PTHR10169">
    <property type="entry name" value="DNA TOPOISOMERASE/GYRASE"/>
    <property type="match status" value="1"/>
</dbReference>
<dbReference type="SUPFAM" id="SSF55874">
    <property type="entry name" value="ATPase domain of HSP90 chaperone/DNA topoisomerase II/histidine kinase"/>
    <property type="match status" value="1"/>
</dbReference>
<keyword evidence="7" id="KW-0547">Nucleotide-binding</keyword>
<evidence type="ECO:0000256" key="1">
    <source>
        <dbReference type="ARBA" id="ARBA00000185"/>
    </source>
</evidence>
<dbReference type="Gene3D" id="1.10.268.10">
    <property type="entry name" value="Topoisomerase, domain 3"/>
    <property type="match status" value="1"/>
</dbReference>
<name>A0A6C0H2X4_9ZZZZ</name>
<dbReference type="InterPro" id="IPR001154">
    <property type="entry name" value="TopoII_euk"/>
</dbReference>
<dbReference type="GO" id="GO:0000712">
    <property type="term" value="P:resolution of meiotic recombination intermediates"/>
    <property type="evidence" value="ECO:0007669"/>
    <property type="project" value="TreeGrafter"/>
</dbReference>
<dbReference type="Gene3D" id="3.30.565.10">
    <property type="entry name" value="Histidine kinase-like ATPase, C-terminal domain"/>
    <property type="match status" value="1"/>
</dbReference>
<dbReference type="InterPro" id="IPR013506">
    <property type="entry name" value="Topo_IIA_bsu_dom2"/>
</dbReference>
<dbReference type="SMART" id="SM00433">
    <property type="entry name" value="TOP2c"/>
    <property type="match status" value="1"/>
</dbReference>
<keyword evidence="10" id="KW-0799">Topoisomerase</keyword>
<evidence type="ECO:0000256" key="5">
    <source>
        <dbReference type="ARBA" id="ARBA00012895"/>
    </source>
</evidence>
<dbReference type="Pfam" id="PF00204">
    <property type="entry name" value="DNA_gyraseB"/>
    <property type="match status" value="1"/>
</dbReference>
<comment type="catalytic activity">
    <reaction evidence="1">
        <text>ATP-dependent breakage, passage and rejoining of double-stranded DNA.</text>
        <dbReference type="EC" id="5.6.2.2"/>
    </reaction>
</comment>
<evidence type="ECO:0000256" key="7">
    <source>
        <dbReference type="ARBA" id="ARBA00022741"/>
    </source>
</evidence>
<dbReference type="SUPFAM" id="SSF56719">
    <property type="entry name" value="Type II DNA topoisomerase"/>
    <property type="match status" value="1"/>
</dbReference>
<dbReference type="Gene3D" id="3.30.230.10">
    <property type="match status" value="1"/>
</dbReference>
<dbReference type="EC" id="5.6.2.2" evidence="5"/>
<dbReference type="Gene3D" id="3.30.1360.40">
    <property type="match status" value="1"/>
</dbReference>
<sequence length="1147" mass="130962">MPSVNDKKRYQKKDPIEHILLRPDMYVGSTRLRSITEFVAEKKESEWIIYQKEVCTSPAILRVFVEALSNAIDNVERSRKTKTPCTRIKVSLNSDTGETSIWNDGDVVPIEKDTEQDCYNHSMIFGQLLTGSNYDDEEERVVSGRNGLGIKLTNVFSKKFSVKGCDPKAKKLLSQTWSRNMRDTTGPEISKETQSCKGYTEVTWTPDFEHFGLKKGYTEDIIKLYSRYVIDAAMLSKVEVYFNDELIPIKTLTQYSALYDTPTNESLLIKIKDAEVLITPAKEYQAISFVNGVYTRLGGQHVDSWAEALFRPIVDKFNGKSAKSKTPKINITDVRQFFRLFVVATVVRPEFDGQDKNKLESPAVEAVVKKTHIAEMAKWSVMDNIEQIIMAKEMVVLKKIEKVSKKTKIEGYDRANKSGTKDSIHCTLFITEGLSAKTYVVAGIEEGLYQKSGRDWNGILPVRGKLLNVRDKPVATISANKVICSLIHALELKLGVDYKDESNFKKLAYSRVSIVADADSDGIHIEGLILNFFHSLYPTLLQRDQPFIVSMKTPIARVIKKTGDLLFYDERRFHKFLSEQTTKLNVKYYKGLGTTKAEDVPDTFGLKMVEFVNDDQSLASMVKAFHKKSADARKIWLEQYNPEAYTFSLDDQGKTTSMSITNFINGELIKFSHADCARSIPNGIDGMKESQRKILYAVKKRNLKYSGKSLKVAQLAAYTAEHSDYHHGENNLLETIIGMAQEFPGSNNIPLFYRDGMFGTRLENNGSDAANGRYIFTKMDALTELIFREEDEAILTHVRDDGGNFIEPEFYVPIIPMMLINGCSAGIGTGFSCKVPCYNPLDMVEAIKIWLENDGEVLVSDPDDQTSIVSMFPEFTPWYRGFIGEIEKNGENRFISYGIVEEGKKGTVEVKELPVSMWTSNFAEFCEDLKADKKLKSVSNYSSTKKVHFVLTEGDDFRCDLDSLKLHSYLYTSNMVMFNEKLQIKKHDTVDSILDNFCSVRFEYYVKRKRYQIDALEKEIRYLGNKERFVSEVVSKTINIMNEEESDIIAVLKKKNFDEDPKKAEGEGGYDYLLRMQVRTFTADKIKELNKDIACLKEKLEGLRAKTEKNIWIEELDHFENAYKRWLQEIEQEEAVAKKRRATKNKK</sequence>
<comment type="cofactor">
    <cofactor evidence="3">
        <name>Mg(2+)</name>
        <dbReference type="ChEBI" id="CHEBI:18420"/>
    </cofactor>
</comment>
<dbReference type="Pfam" id="PF16898">
    <property type="entry name" value="TOPRIM_C"/>
    <property type="match status" value="1"/>
</dbReference>
<dbReference type="PRINTS" id="PR00418">
    <property type="entry name" value="TPI2FAMILY"/>
</dbReference>
<dbReference type="GO" id="GO:0003918">
    <property type="term" value="F:DNA topoisomerase type II (double strand cut, ATP-hydrolyzing) activity"/>
    <property type="evidence" value="ECO:0007669"/>
    <property type="project" value="UniProtKB-EC"/>
</dbReference>
<dbReference type="Gene3D" id="3.90.199.10">
    <property type="entry name" value="Topoisomerase II, domain 5"/>
    <property type="match status" value="1"/>
</dbReference>
<evidence type="ECO:0000259" key="14">
    <source>
        <dbReference type="PROSITE" id="PS52040"/>
    </source>
</evidence>
<reference evidence="15" key="1">
    <citation type="journal article" date="2020" name="Nature">
        <title>Giant virus diversity and host interactions through global metagenomics.</title>
        <authorList>
            <person name="Schulz F."/>
            <person name="Roux S."/>
            <person name="Paez-Espino D."/>
            <person name="Jungbluth S."/>
            <person name="Walsh D.A."/>
            <person name="Denef V.J."/>
            <person name="McMahon K.D."/>
            <person name="Konstantinidis K.T."/>
            <person name="Eloe-Fadrosh E.A."/>
            <person name="Kyrpides N.C."/>
            <person name="Woyke T."/>
        </authorList>
    </citation>
    <scope>NUCLEOTIDE SEQUENCE</scope>
    <source>
        <strain evidence="15">GVMAG-M-3300023179-62</strain>
    </source>
</reference>
<keyword evidence="11" id="KW-0238">DNA-binding</keyword>
<dbReference type="FunFam" id="3.40.50.670:FF:000001">
    <property type="entry name" value="DNA topoisomerase 2"/>
    <property type="match status" value="1"/>
</dbReference>
<evidence type="ECO:0000256" key="9">
    <source>
        <dbReference type="ARBA" id="ARBA00022842"/>
    </source>
</evidence>
<dbReference type="InterPro" id="IPR031660">
    <property type="entry name" value="TOPRIM_C"/>
</dbReference>
<evidence type="ECO:0000256" key="13">
    <source>
        <dbReference type="SAM" id="Coils"/>
    </source>
</evidence>
<dbReference type="GO" id="GO:0046872">
    <property type="term" value="F:metal ion binding"/>
    <property type="evidence" value="ECO:0007669"/>
    <property type="project" value="UniProtKB-KW"/>
</dbReference>
<keyword evidence="12" id="KW-0413">Isomerase</keyword>
<evidence type="ECO:0000256" key="12">
    <source>
        <dbReference type="ARBA" id="ARBA00023235"/>
    </source>
</evidence>
<dbReference type="Gene3D" id="3.30.1490.30">
    <property type="match status" value="1"/>
</dbReference>
<evidence type="ECO:0000256" key="4">
    <source>
        <dbReference type="ARBA" id="ARBA00011080"/>
    </source>
</evidence>
<keyword evidence="9" id="KW-0460">Magnesium</keyword>
<dbReference type="PANTHER" id="PTHR10169:SF38">
    <property type="entry name" value="DNA TOPOISOMERASE 2"/>
    <property type="match status" value="1"/>
</dbReference>
<dbReference type="InterPro" id="IPR013760">
    <property type="entry name" value="Topo_IIA-like_dom_sf"/>
</dbReference>
<protein>
    <recommendedName>
        <fullName evidence="5">DNA topoisomerase (ATP-hydrolyzing)</fullName>
        <ecNumber evidence="5">5.6.2.2</ecNumber>
    </recommendedName>
</protein>
<dbReference type="AlphaFoldDB" id="A0A6C0H2X4"/>
<dbReference type="PRINTS" id="PR01158">
    <property type="entry name" value="TOPISMRASEII"/>
</dbReference>
<evidence type="ECO:0000313" key="15">
    <source>
        <dbReference type="EMBL" id="QHT74902.1"/>
    </source>
</evidence>
<evidence type="ECO:0000256" key="8">
    <source>
        <dbReference type="ARBA" id="ARBA00022840"/>
    </source>
</evidence>
<dbReference type="GO" id="GO:0005634">
    <property type="term" value="C:nucleus"/>
    <property type="evidence" value="ECO:0007669"/>
    <property type="project" value="TreeGrafter"/>
</dbReference>
<comment type="similarity">
    <text evidence="4">Belongs to the type II topoisomerase family.</text>
</comment>
<dbReference type="InterPro" id="IPR036890">
    <property type="entry name" value="HATPase_C_sf"/>
</dbReference>
<dbReference type="Pfam" id="PF00521">
    <property type="entry name" value="DNA_topoisoIV"/>
    <property type="match status" value="1"/>
</dbReference>
<evidence type="ECO:0000256" key="6">
    <source>
        <dbReference type="ARBA" id="ARBA00022723"/>
    </source>
</evidence>
<evidence type="ECO:0000256" key="11">
    <source>
        <dbReference type="ARBA" id="ARBA00023125"/>
    </source>
</evidence>
<dbReference type="InterPro" id="IPR013758">
    <property type="entry name" value="Topo_IIA_A/C_ab"/>
</dbReference>
<dbReference type="PROSITE" id="PS52040">
    <property type="entry name" value="TOPO_IIA"/>
    <property type="match status" value="1"/>
</dbReference>
<organism evidence="15">
    <name type="scientific">viral metagenome</name>
    <dbReference type="NCBI Taxonomy" id="1070528"/>
    <lineage>
        <taxon>unclassified sequences</taxon>
        <taxon>metagenomes</taxon>
        <taxon>organismal metagenomes</taxon>
    </lineage>
</organism>